<accession>A0AA39Y8S6</accession>
<organism evidence="2 3">
    <name type="scientific">Cercophora newfieldiana</name>
    <dbReference type="NCBI Taxonomy" id="92897"/>
    <lineage>
        <taxon>Eukaryota</taxon>
        <taxon>Fungi</taxon>
        <taxon>Dikarya</taxon>
        <taxon>Ascomycota</taxon>
        <taxon>Pezizomycotina</taxon>
        <taxon>Sordariomycetes</taxon>
        <taxon>Sordariomycetidae</taxon>
        <taxon>Sordariales</taxon>
        <taxon>Lasiosphaeriaceae</taxon>
        <taxon>Cercophora</taxon>
    </lineage>
</organism>
<name>A0AA39Y8S6_9PEZI</name>
<evidence type="ECO:0000313" key="3">
    <source>
        <dbReference type="Proteomes" id="UP001174936"/>
    </source>
</evidence>
<dbReference type="AlphaFoldDB" id="A0AA39Y8S6"/>
<feature type="transmembrane region" description="Helical" evidence="1">
    <location>
        <begin position="326"/>
        <end position="354"/>
    </location>
</feature>
<keyword evidence="1" id="KW-0472">Membrane</keyword>
<keyword evidence="1" id="KW-1133">Transmembrane helix</keyword>
<dbReference type="Proteomes" id="UP001174936">
    <property type="component" value="Unassembled WGS sequence"/>
</dbReference>
<sequence>MSPIPIQDRQKIRRHVLGQEGDFPAYFSFYSDLTQRHSDYHLTIDAPPALLPITSDTILLATNAVRSNVVKTKKEVDKCFRRLLASEPKLGYNEKAVRMAIQAMLMVDPDAKDCHAADFTLGDYRPLSWGSDETLVGFARRLFPLSLSISQEAARVAVEYRALRARKLQRRLGARFRPTNNMAEHLLFDERRNCLYLFHHVAFLKAHLSRYRAEQKPLDVSLEESLGRGTLPPQLLVETLYTLQAVLFPSIDPESAEILDELIDKRGFDPDCAEYEGYGLFQDPPPSFRFVYWGERLAHLHQLMSRRPPRNKLERWFHRHSTEGNALFIALLALAFTILVGIVSIALSCVQIWITWYTWKHAA</sequence>
<evidence type="ECO:0000313" key="2">
    <source>
        <dbReference type="EMBL" id="KAK0647007.1"/>
    </source>
</evidence>
<gene>
    <name evidence="2" type="ORF">B0T16DRAFT_171751</name>
</gene>
<proteinExistence type="predicted"/>
<evidence type="ECO:0000256" key="1">
    <source>
        <dbReference type="SAM" id="Phobius"/>
    </source>
</evidence>
<protein>
    <submittedName>
        <fullName evidence="2">Uncharacterized protein</fullName>
    </submittedName>
</protein>
<keyword evidence="1" id="KW-0812">Transmembrane</keyword>
<reference evidence="2" key="1">
    <citation type="submission" date="2023-06" db="EMBL/GenBank/DDBJ databases">
        <title>Genome-scale phylogeny and comparative genomics of the fungal order Sordariales.</title>
        <authorList>
            <consortium name="Lawrence Berkeley National Laboratory"/>
            <person name="Hensen N."/>
            <person name="Bonometti L."/>
            <person name="Westerberg I."/>
            <person name="Brannstrom I.O."/>
            <person name="Guillou S."/>
            <person name="Cros-Aarteil S."/>
            <person name="Calhoun S."/>
            <person name="Haridas S."/>
            <person name="Kuo A."/>
            <person name="Mondo S."/>
            <person name="Pangilinan J."/>
            <person name="Riley R."/>
            <person name="Labutti K."/>
            <person name="Andreopoulos B."/>
            <person name="Lipzen A."/>
            <person name="Chen C."/>
            <person name="Yanf M."/>
            <person name="Daum C."/>
            <person name="Ng V."/>
            <person name="Clum A."/>
            <person name="Steindorff A."/>
            <person name="Ohm R."/>
            <person name="Martin F."/>
            <person name="Silar P."/>
            <person name="Natvig D."/>
            <person name="Lalanne C."/>
            <person name="Gautier V."/>
            <person name="Ament-Velasquez S.L."/>
            <person name="Kruys A."/>
            <person name="Hutchinson M.I."/>
            <person name="Powell A.J."/>
            <person name="Barry K."/>
            <person name="Miller A.N."/>
            <person name="Grigoriev I.V."/>
            <person name="Debuchy R."/>
            <person name="Gladieux P."/>
            <person name="Thoren M.H."/>
            <person name="Johannesson H."/>
        </authorList>
    </citation>
    <scope>NUCLEOTIDE SEQUENCE</scope>
    <source>
        <strain evidence="2">SMH2532-1</strain>
    </source>
</reference>
<dbReference type="EMBL" id="JAULSV010000004">
    <property type="protein sequence ID" value="KAK0647007.1"/>
    <property type="molecule type" value="Genomic_DNA"/>
</dbReference>
<keyword evidence="3" id="KW-1185">Reference proteome</keyword>
<comment type="caution">
    <text evidence="2">The sequence shown here is derived from an EMBL/GenBank/DDBJ whole genome shotgun (WGS) entry which is preliminary data.</text>
</comment>